<reference evidence="1" key="1">
    <citation type="submission" date="2021-02" db="EMBL/GenBank/DDBJ databases">
        <authorList>
            <person name="Nowell W R."/>
        </authorList>
    </citation>
    <scope>NUCLEOTIDE SEQUENCE</scope>
</reference>
<organism evidence="1 2">
    <name type="scientific">Rotaria socialis</name>
    <dbReference type="NCBI Taxonomy" id="392032"/>
    <lineage>
        <taxon>Eukaryota</taxon>
        <taxon>Metazoa</taxon>
        <taxon>Spiralia</taxon>
        <taxon>Gnathifera</taxon>
        <taxon>Rotifera</taxon>
        <taxon>Eurotatoria</taxon>
        <taxon>Bdelloidea</taxon>
        <taxon>Philodinida</taxon>
        <taxon>Philodinidae</taxon>
        <taxon>Rotaria</taxon>
    </lineage>
</organism>
<dbReference type="Proteomes" id="UP000663848">
    <property type="component" value="Unassembled WGS sequence"/>
</dbReference>
<evidence type="ECO:0000313" key="2">
    <source>
        <dbReference type="Proteomes" id="UP000663848"/>
    </source>
</evidence>
<feature type="non-terminal residue" evidence="1">
    <location>
        <position position="29"/>
    </location>
</feature>
<sequence length="29" mass="3403">MAYGVDPTKVIYKPVEYSPSPREIDRFDE</sequence>
<dbReference type="EMBL" id="CAJOBR010068966">
    <property type="protein sequence ID" value="CAF5093692.1"/>
    <property type="molecule type" value="Genomic_DNA"/>
</dbReference>
<name>A0A822E5P6_9BILA</name>
<comment type="caution">
    <text evidence="1">The sequence shown here is derived from an EMBL/GenBank/DDBJ whole genome shotgun (WGS) entry which is preliminary data.</text>
</comment>
<accession>A0A822E5P6</accession>
<proteinExistence type="predicted"/>
<gene>
    <name evidence="1" type="ORF">QYT958_LOCUS44465</name>
</gene>
<protein>
    <submittedName>
        <fullName evidence="1">Uncharacterized protein</fullName>
    </submittedName>
</protein>
<dbReference type="AlphaFoldDB" id="A0A822E5P6"/>
<evidence type="ECO:0000313" key="1">
    <source>
        <dbReference type="EMBL" id="CAF5093692.1"/>
    </source>
</evidence>